<evidence type="ECO:0000313" key="1">
    <source>
        <dbReference type="EMBL" id="DAD29337.1"/>
    </source>
</evidence>
<comment type="caution">
    <text evidence="1">The sequence shown here is derived from an EMBL/GenBank/DDBJ whole genome shotgun (WGS) entry which is preliminary data.</text>
</comment>
<keyword evidence="2" id="KW-1185">Reference proteome</keyword>
<evidence type="ECO:0008006" key="3">
    <source>
        <dbReference type="Google" id="ProtNLM"/>
    </source>
</evidence>
<dbReference type="InterPro" id="IPR009291">
    <property type="entry name" value="Vps62"/>
</dbReference>
<dbReference type="AlphaFoldDB" id="A0A822YA95"/>
<evidence type="ECO:0000313" key="2">
    <source>
        <dbReference type="Proteomes" id="UP000607653"/>
    </source>
</evidence>
<organism evidence="1 2">
    <name type="scientific">Nelumbo nucifera</name>
    <name type="common">Sacred lotus</name>
    <dbReference type="NCBI Taxonomy" id="4432"/>
    <lineage>
        <taxon>Eukaryota</taxon>
        <taxon>Viridiplantae</taxon>
        <taxon>Streptophyta</taxon>
        <taxon>Embryophyta</taxon>
        <taxon>Tracheophyta</taxon>
        <taxon>Spermatophyta</taxon>
        <taxon>Magnoliopsida</taxon>
        <taxon>Proteales</taxon>
        <taxon>Nelumbonaceae</taxon>
        <taxon>Nelumbo</taxon>
    </lineage>
</organism>
<accession>A0A822YA95</accession>
<dbReference type="PANTHER" id="PTHR48166">
    <property type="entry name" value="EXPRESSED PROTEIN"/>
    <property type="match status" value="1"/>
</dbReference>
<sequence length="277" mass="31017">MCSLNPLNCCPIGLPCMAWDPSIDLHISPWVHALIKNYIPTVFFHPDEIYYPSSAPWFFKNGALLYRKGESTGEVIDSRGSNLPSGGSNDGEFWIDLPNDDQNNTKFGNIESAELYVHVKPSLVGTSTDIVMIGQHVGDWEHFTLHVSNFTGELWSMYFSQHSGGEWVDACNLEFIKGNKAFVYSSKSGHASFAHPGNYIYGSTKLGIGVRNDDAQSNFFVDSSIKYQIVAAEYLGGGIATEPCWLQFMREWGPTVVYNSRSELEKIISLLPFFIRF</sequence>
<dbReference type="Pfam" id="PF06101">
    <property type="entry name" value="Vps62"/>
    <property type="match status" value="1"/>
</dbReference>
<proteinExistence type="predicted"/>
<protein>
    <recommendedName>
        <fullName evidence="3">Vacuolar protein sorting-associated protein 62-like</fullName>
    </recommendedName>
</protein>
<dbReference type="PANTHER" id="PTHR48166:SF4">
    <property type="entry name" value="OS03G0142900 PROTEIN"/>
    <property type="match status" value="1"/>
</dbReference>
<dbReference type="EMBL" id="DUZY01000002">
    <property type="protein sequence ID" value="DAD29337.1"/>
    <property type="molecule type" value="Genomic_DNA"/>
</dbReference>
<dbReference type="Proteomes" id="UP000607653">
    <property type="component" value="Unassembled WGS sequence"/>
</dbReference>
<gene>
    <name evidence="1" type="ORF">HUJ06_030805</name>
</gene>
<reference evidence="1 2" key="1">
    <citation type="journal article" date="2020" name="Mol. Biol. Evol.">
        <title>Distinct Expression and Methylation Patterns for Genes with Different Fates following a Single Whole-Genome Duplication in Flowering Plants.</title>
        <authorList>
            <person name="Shi T."/>
            <person name="Rahmani R.S."/>
            <person name="Gugger P.F."/>
            <person name="Wang M."/>
            <person name="Li H."/>
            <person name="Zhang Y."/>
            <person name="Li Z."/>
            <person name="Wang Q."/>
            <person name="Van de Peer Y."/>
            <person name="Marchal K."/>
            <person name="Chen J."/>
        </authorList>
    </citation>
    <scope>NUCLEOTIDE SEQUENCE [LARGE SCALE GENOMIC DNA]</scope>
    <source>
        <tissue evidence="1">Leaf</tissue>
    </source>
</reference>
<name>A0A822YA95_NELNU</name>